<protein>
    <submittedName>
        <fullName evidence="2">Uncharacterized protein</fullName>
    </submittedName>
</protein>
<feature type="compositionally biased region" description="Pro residues" evidence="1">
    <location>
        <begin position="42"/>
        <end position="61"/>
    </location>
</feature>
<organism evidence="2 3">
    <name type="scientific">Petrolisthes manimaculis</name>
    <dbReference type="NCBI Taxonomy" id="1843537"/>
    <lineage>
        <taxon>Eukaryota</taxon>
        <taxon>Metazoa</taxon>
        <taxon>Ecdysozoa</taxon>
        <taxon>Arthropoda</taxon>
        <taxon>Crustacea</taxon>
        <taxon>Multicrustacea</taxon>
        <taxon>Malacostraca</taxon>
        <taxon>Eumalacostraca</taxon>
        <taxon>Eucarida</taxon>
        <taxon>Decapoda</taxon>
        <taxon>Pleocyemata</taxon>
        <taxon>Anomura</taxon>
        <taxon>Galatheoidea</taxon>
        <taxon>Porcellanidae</taxon>
        <taxon>Petrolisthes</taxon>
    </lineage>
</organism>
<name>A0AAE1U7A7_9EUCA</name>
<reference evidence="2" key="1">
    <citation type="submission" date="2023-11" db="EMBL/GenBank/DDBJ databases">
        <title>Genome assemblies of two species of porcelain crab, Petrolisthes cinctipes and Petrolisthes manimaculis (Anomura: Porcellanidae).</title>
        <authorList>
            <person name="Angst P."/>
        </authorList>
    </citation>
    <scope>NUCLEOTIDE SEQUENCE</scope>
    <source>
        <strain evidence="2">PB745_02</strain>
        <tissue evidence="2">Gill</tissue>
    </source>
</reference>
<proteinExistence type="predicted"/>
<dbReference type="EMBL" id="JAWZYT010001625">
    <property type="protein sequence ID" value="KAK4310566.1"/>
    <property type="molecule type" value="Genomic_DNA"/>
</dbReference>
<feature type="region of interest" description="Disordered" evidence="1">
    <location>
        <begin position="34"/>
        <end position="61"/>
    </location>
</feature>
<accession>A0AAE1U7A7</accession>
<gene>
    <name evidence="2" type="ORF">Pmani_017868</name>
</gene>
<dbReference type="AlphaFoldDB" id="A0AAE1U7A7"/>
<dbReference type="Proteomes" id="UP001292094">
    <property type="component" value="Unassembled WGS sequence"/>
</dbReference>
<comment type="caution">
    <text evidence="2">The sequence shown here is derived from an EMBL/GenBank/DDBJ whole genome shotgun (WGS) entry which is preliminary data.</text>
</comment>
<evidence type="ECO:0000313" key="3">
    <source>
        <dbReference type="Proteomes" id="UP001292094"/>
    </source>
</evidence>
<evidence type="ECO:0000313" key="2">
    <source>
        <dbReference type="EMBL" id="KAK4310566.1"/>
    </source>
</evidence>
<evidence type="ECO:0000256" key="1">
    <source>
        <dbReference type="SAM" id="MobiDB-lite"/>
    </source>
</evidence>
<sequence length="115" mass="12624">MDHNLHSVHVYLFVCWTVTHSTSFSLRPLQAHLTPPLQAHPHPSPPKLTPPKLTPPLPSSPQPTPLFVTSYPALTFPPNATFFIGLQAAFPRSSFLTPPSHPTKPSPQSLPSLPR</sequence>
<feature type="region of interest" description="Disordered" evidence="1">
    <location>
        <begin position="95"/>
        <end position="115"/>
    </location>
</feature>
<feature type="compositionally biased region" description="Polar residues" evidence="1">
    <location>
        <begin position="106"/>
        <end position="115"/>
    </location>
</feature>
<keyword evidence="3" id="KW-1185">Reference proteome</keyword>